<protein>
    <recommendedName>
        <fullName evidence="2">histidine kinase</fullName>
        <ecNumber evidence="2">2.7.13.3</ecNumber>
    </recommendedName>
</protein>
<dbReference type="Proteomes" id="UP000612362">
    <property type="component" value="Unassembled WGS sequence"/>
</dbReference>
<dbReference type="InterPro" id="IPR005467">
    <property type="entry name" value="His_kinase_dom"/>
</dbReference>
<evidence type="ECO:0000259" key="8">
    <source>
        <dbReference type="PROSITE" id="PS50109"/>
    </source>
</evidence>
<dbReference type="CDD" id="cd00075">
    <property type="entry name" value="HATPase"/>
    <property type="match status" value="1"/>
</dbReference>
<dbReference type="PANTHER" id="PTHR43711:SF31">
    <property type="entry name" value="HISTIDINE KINASE"/>
    <property type="match status" value="1"/>
</dbReference>
<name>A0A8J3I132_9CHLR</name>
<dbReference type="PROSITE" id="PS50109">
    <property type="entry name" value="HIS_KIN"/>
    <property type="match status" value="1"/>
</dbReference>
<keyword evidence="5" id="KW-0418">Kinase</keyword>
<feature type="domain" description="Histidine kinase" evidence="8">
    <location>
        <begin position="87"/>
        <end position="319"/>
    </location>
</feature>
<dbReference type="Pfam" id="PF02518">
    <property type="entry name" value="HATPase_c"/>
    <property type="match status" value="1"/>
</dbReference>
<evidence type="ECO:0000256" key="5">
    <source>
        <dbReference type="ARBA" id="ARBA00022777"/>
    </source>
</evidence>
<keyword evidence="10" id="KW-1185">Reference proteome</keyword>
<keyword evidence="6" id="KW-0902">Two-component regulatory system</keyword>
<dbReference type="FunFam" id="3.30.565.10:FF:000006">
    <property type="entry name" value="Sensor histidine kinase WalK"/>
    <property type="match status" value="1"/>
</dbReference>
<gene>
    <name evidence="9" type="ORF">KSX_30130</name>
</gene>
<evidence type="ECO:0000256" key="2">
    <source>
        <dbReference type="ARBA" id="ARBA00012438"/>
    </source>
</evidence>
<dbReference type="EMBL" id="BNJF01000001">
    <property type="protein sequence ID" value="GHO44850.1"/>
    <property type="molecule type" value="Genomic_DNA"/>
</dbReference>
<evidence type="ECO:0000256" key="3">
    <source>
        <dbReference type="ARBA" id="ARBA00022553"/>
    </source>
</evidence>
<dbReference type="InterPro" id="IPR003594">
    <property type="entry name" value="HATPase_dom"/>
</dbReference>
<keyword evidence="7" id="KW-0175">Coiled coil</keyword>
<evidence type="ECO:0000256" key="7">
    <source>
        <dbReference type="SAM" id="Coils"/>
    </source>
</evidence>
<dbReference type="Gene3D" id="3.30.565.10">
    <property type="entry name" value="Histidine kinase-like ATPase, C-terminal domain"/>
    <property type="match status" value="1"/>
</dbReference>
<dbReference type="Gene3D" id="1.10.287.130">
    <property type="match status" value="1"/>
</dbReference>
<dbReference type="PRINTS" id="PR00344">
    <property type="entry name" value="BCTRLSENSOR"/>
</dbReference>
<dbReference type="Pfam" id="PF00512">
    <property type="entry name" value="HisKA"/>
    <property type="match status" value="1"/>
</dbReference>
<dbReference type="SMART" id="SM00388">
    <property type="entry name" value="HisKA"/>
    <property type="match status" value="1"/>
</dbReference>
<dbReference type="AlphaFoldDB" id="A0A8J3I132"/>
<evidence type="ECO:0000313" key="10">
    <source>
        <dbReference type="Proteomes" id="UP000612362"/>
    </source>
</evidence>
<dbReference type="InterPro" id="IPR004358">
    <property type="entry name" value="Sig_transdc_His_kin-like_C"/>
</dbReference>
<sequence length="331" mass="37547">MEGSVQAEQYIQQKIDALQARISELEHIQQEQQRTLLEGQEERRVLEHELQSLHGEYTNLENKLANAHEEITKLQDASQRMDEFLSIASHELRTPLTTINGNIQLAKRRLNAFRPEDIPEDFTNKRDLLHELLSRAERQVRVQNRLVGDLLDVSRIQANRFELHFQDCDLVALLHEVVEDQRAASPQRLINLELNITTQKTSIYADPDRVGQVITNYLTNALKYSAAEEPVIVRLVVNDITARVTVQDRGPGISEEEQARLWQRFYRVPNISVQSGSGVGLGLGLHICRIIVERHGGQVGVASKQGEGSTFCFTLPLQTEQHVSTDDTPNA</sequence>
<comment type="catalytic activity">
    <reaction evidence="1">
        <text>ATP + protein L-histidine = ADP + protein N-phospho-L-histidine.</text>
        <dbReference type="EC" id="2.7.13.3"/>
    </reaction>
</comment>
<dbReference type="GO" id="GO:0000155">
    <property type="term" value="F:phosphorelay sensor kinase activity"/>
    <property type="evidence" value="ECO:0007669"/>
    <property type="project" value="InterPro"/>
</dbReference>
<dbReference type="SUPFAM" id="SSF47384">
    <property type="entry name" value="Homodimeric domain of signal transducing histidine kinase"/>
    <property type="match status" value="1"/>
</dbReference>
<dbReference type="SUPFAM" id="SSF55874">
    <property type="entry name" value="ATPase domain of HSP90 chaperone/DNA topoisomerase II/histidine kinase"/>
    <property type="match status" value="1"/>
</dbReference>
<dbReference type="InterPro" id="IPR050736">
    <property type="entry name" value="Sensor_HK_Regulatory"/>
</dbReference>
<keyword evidence="4" id="KW-0808">Transferase</keyword>
<reference evidence="9" key="1">
    <citation type="submission" date="2020-10" db="EMBL/GenBank/DDBJ databases">
        <title>Taxonomic study of unclassified bacteria belonging to the class Ktedonobacteria.</title>
        <authorList>
            <person name="Yabe S."/>
            <person name="Wang C.M."/>
            <person name="Zheng Y."/>
            <person name="Sakai Y."/>
            <person name="Cavaletti L."/>
            <person name="Monciardini P."/>
            <person name="Donadio S."/>
        </authorList>
    </citation>
    <scope>NUCLEOTIDE SEQUENCE</scope>
    <source>
        <strain evidence="9">SOSP1-1</strain>
    </source>
</reference>
<dbReference type="InterPro" id="IPR036097">
    <property type="entry name" value="HisK_dim/P_sf"/>
</dbReference>
<dbReference type="InterPro" id="IPR003661">
    <property type="entry name" value="HisK_dim/P_dom"/>
</dbReference>
<dbReference type="InterPro" id="IPR036890">
    <property type="entry name" value="HATPase_C_sf"/>
</dbReference>
<organism evidence="9 10">
    <name type="scientific">Ktedonospora formicarum</name>
    <dbReference type="NCBI Taxonomy" id="2778364"/>
    <lineage>
        <taxon>Bacteria</taxon>
        <taxon>Bacillati</taxon>
        <taxon>Chloroflexota</taxon>
        <taxon>Ktedonobacteria</taxon>
        <taxon>Ktedonobacterales</taxon>
        <taxon>Ktedonobacteraceae</taxon>
        <taxon>Ktedonospora</taxon>
    </lineage>
</organism>
<dbReference type="PANTHER" id="PTHR43711">
    <property type="entry name" value="TWO-COMPONENT HISTIDINE KINASE"/>
    <property type="match status" value="1"/>
</dbReference>
<dbReference type="EC" id="2.7.13.3" evidence="2"/>
<dbReference type="RefSeq" id="WP_220194218.1">
    <property type="nucleotide sequence ID" value="NZ_BNJF01000001.1"/>
</dbReference>
<keyword evidence="3" id="KW-0597">Phosphoprotein</keyword>
<comment type="caution">
    <text evidence="9">The sequence shown here is derived from an EMBL/GenBank/DDBJ whole genome shotgun (WGS) entry which is preliminary data.</text>
</comment>
<evidence type="ECO:0000313" key="9">
    <source>
        <dbReference type="EMBL" id="GHO44850.1"/>
    </source>
</evidence>
<accession>A0A8J3I132</accession>
<feature type="coiled-coil region" evidence="7">
    <location>
        <begin position="15"/>
        <end position="77"/>
    </location>
</feature>
<dbReference type="SMART" id="SM00387">
    <property type="entry name" value="HATPase_c"/>
    <property type="match status" value="1"/>
</dbReference>
<dbReference type="CDD" id="cd00082">
    <property type="entry name" value="HisKA"/>
    <property type="match status" value="1"/>
</dbReference>
<evidence type="ECO:0000256" key="4">
    <source>
        <dbReference type="ARBA" id="ARBA00022679"/>
    </source>
</evidence>
<proteinExistence type="predicted"/>
<evidence type="ECO:0000256" key="1">
    <source>
        <dbReference type="ARBA" id="ARBA00000085"/>
    </source>
</evidence>
<evidence type="ECO:0000256" key="6">
    <source>
        <dbReference type="ARBA" id="ARBA00023012"/>
    </source>
</evidence>